<comment type="caution">
    <text evidence="1">The sequence shown here is derived from an EMBL/GenBank/DDBJ whole genome shotgun (WGS) entry which is preliminary data.</text>
</comment>
<sequence>MLLRLTRLVIAVITIVAFLGASLMQNLPSAQADTAGMAMMANMGGDGGAMPCHGTQKSDPCQDKVPGCMTDLGCLFVVGIPVPVAPAVSDPAWSRVAYWQSVRLANGVSLKPYLGPPIRLV</sequence>
<reference evidence="1 2" key="1">
    <citation type="journal article" date="2016" name="J. Microbiol.">
        <title>Dankookia rubra gen. nov., sp. nov., an alphaproteobacterium isolated from sediment of a shallow stream.</title>
        <authorList>
            <person name="Kim W.H."/>
            <person name="Kim D.H."/>
            <person name="Kang K."/>
            <person name="Ahn T.Y."/>
        </authorList>
    </citation>
    <scope>NUCLEOTIDE SEQUENCE [LARGE SCALE GENOMIC DNA]</scope>
    <source>
        <strain evidence="1 2">JCM30602</strain>
    </source>
</reference>
<evidence type="ECO:0000313" key="2">
    <source>
        <dbReference type="Proteomes" id="UP000295096"/>
    </source>
</evidence>
<name>A0A4R5QH97_9PROT</name>
<dbReference type="EMBL" id="SMSJ01000012">
    <property type="protein sequence ID" value="TDH62323.1"/>
    <property type="molecule type" value="Genomic_DNA"/>
</dbReference>
<gene>
    <name evidence="1" type="ORF">E2C06_11975</name>
</gene>
<dbReference type="RefSeq" id="WP_133288839.1">
    <property type="nucleotide sequence ID" value="NZ_SMSJ01000012.1"/>
</dbReference>
<organism evidence="1 2">
    <name type="scientific">Dankookia rubra</name>
    <dbReference type="NCBI Taxonomy" id="1442381"/>
    <lineage>
        <taxon>Bacteria</taxon>
        <taxon>Pseudomonadati</taxon>
        <taxon>Pseudomonadota</taxon>
        <taxon>Alphaproteobacteria</taxon>
        <taxon>Acetobacterales</taxon>
        <taxon>Roseomonadaceae</taxon>
        <taxon>Dankookia</taxon>
    </lineage>
</organism>
<evidence type="ECO:0000313" key="1">
    <source>
        <dbReference type="EMBL" id="TDH62323.1"/>
    </source>
</evidence>
<dbReference type="OrthoDB" id="7274090at2"/>
<keyword evidence="2" id="KW-1185">Reference proteome</keyword>
<dbReference type="Proteomes" id="UP000295096">
    <property type="component" value="Unassembled WGS sequence"/>
</dbReference>
<dbReference type="AlphaFoldDB" id="A0A4R5QH97"/>
<protein>
    <recommendedName>
        <fullName evidence="3">DUF2946 domain-containing protein</fullName>
    </recommendedName>
</protein>
<proteinExistence type="predicted"/>
<evidence type="ECO:0008006" key="3">
    <source>
        <dbReference type="Google" id="ProtNLM"/>
    </source>
</evidence>
<accession>A0A4R5QH97</accession>